<feature type="transmembrane region" description="Helical" evidence="5">
    <location>
        <begin position="400"/>
        <end position="419"/>
    </location>
</feature>
<dbReference type="PROSITE" id="PS50850">
    <property type="entry name" value="MFS"/>
    <property type="match status" value="1"/>
</dbReference>
<evidence type="ECO:0000313" key="7">
    <source>
        <dbReference type="EMBL" id="KPL80647.1"/>
    </source>
</evidence>
<feature type="transmembrane region" description="Helical" evidence="5">
    <location>
        <begin position="230"/>
        <end position="253"/>
    </location>
</feature>
<evidence type="ECO:0000259" key="6">
    <source>
        <dbReference type="PROSITE" id="PS50850"/>
    </source>
</evidence>
<dbReference type="OrthoDB" id="7584869at2"/>
<feature type="transmembrane region" description="Helical" evidence="5">
    <location>
        <begin position="265"/>
        <end position="288"/>
    </location>
</feature>
<proteinExistence type="predicted"/>
<dbReference type="EMBL" id="LGCM01000039">
    <property type="protein sequence ID" value="KPL80647.1"/>
    <property type="molecule type" value="Genomic_DNA"/>
</dbReference>
<dbReference type="InterPro" id="IPR020846">
    <property type="entry name" value="MFS_dom"/>
</dbReference>
<feature type="transmembrane region" description="Helical" evidence="5">
    <location>
        <begin position="100"/>
        <end position="119"/>
    </location>
</feature>
<dbReference type="CDD" id="cd17313">
    <property type="entry name" value="MFS_SLC45_SUC"/>
    <property type="match status" value="1"/>
</dbReference>
<comment type="caution">
    <text evidence="7">The sequence shown here is derived from an EMBL/GenBank/DDBJ whole genome shotgun (WGS) entry which is preliminary data.</text>
</comment>
<dbReference type="Gene3D" id="1.20.1250.20">
    <property type="entry name" value="MFS general substrate transporter like domains"/>
    <property type="match status" value="2"/>
</dbReference>
<feature type="domain" description="Major facilitator superfamily (MFS) profile" evidence="6">
    <location>
        <begin position="7"/>
        <end position="423"/>
    </location>
</feature>
<evidence type="ECO:0000256" key="3">
    <source>
        <dbReference type="ARBA" id="ARBA00022989"/>
    </source>
</evidence>
<gene>
    <name evidence="7" type="ORF">ADN01_10915</name>
</gene>
<dbReference type="PANTHER" id="PTHR23528:SF1">
    <property type="entry name" value="MAJOR FACILITATOR SUPERFAMILY (MFS) PROFILE DOMAIN-CONTAINING PROTEIN"/>
    <property type="match status" value="1"/>
</dbReference>
<keyword evidence="3 5" id="KW-1133">Transmembrane helix</keyword>
<keyword evidence="8" id="KW-1185">Reference proteome</keyword>
<feature type="transmembrane region" description="Helical" evidence="5">
    <location>
        <begin position="77"/>
        <end position="94"/>
    </location>
</feature>
<feature type="transmembrane region" description="Helical" evidence="5">
    <location>
        <begin position="295"/>
        <end position="313"/>
    </location>
</feature>
<dbReference type="GO" id="GO:0005886">
    <property type="term" value="C:plasma membrane"/>
    <property type="evidence" value="ECO:0007669"/>
    <property type="project" value="UniProtKB-SubCell"/>
</dbReference>
<dbReference type="STRING" id="229921.ADN01_10915"/>
<feature type="transmembrane region" description="Helical" evidence="5">
    <location>
        <begin position="333"/>
        <end position="350"/>
    </location>
</feature>
<comment type="subcellular location">
    <subcellularLocation>
        <location evidence="1">Cell membrane</location>
        <topology evidence="1">Multi-pass membrane protein</topology>
    </subcellularLocation>
</comment>
<evidence type="ECO:0000256" key="2">
    <source>
        <dbReference type="ARBA" id="ARBA00022692"/>
    </source>
</evidence>
<protein>
    <recommendedName>
        <fullName evidence="6">Major facilitator superfamily (MFS) profile domain-containing protein</fullName>
    </recommendedName>
</protein>
<evidence type="ECO:0000256" key="1">
    <source>
        <dbReference type="ARBA" id="ARBA00004651"/>
    </source>
</evidence>
<dbReference type="PANTHER" id="PTHR23528">
    <property type="match status" value="1"/>
</dbReference>
<dbReference type="Pfam" id="PF07690">
    <property type="entry name" value="MFS_1"/>
    <property type="match status" value="1"/>
</dbReference>
<feature type="transmembrane region" description="Helical" evidence="5">
    <location>
        <begin position="371"/>
        <end position="394"/>
    </location>
</feature>
<name>A0A0P6XKB6_9CHLR</name>
<organism evidence="7 8">
    <name type="scientific">Levilinea saccharolytica</name>
    <dbReference type="NCBI Taxonomy" id="229921"/>
    <lineage>
        <taxon>Bacteria</taxon>
        <taxon>Bacillati</taxon>
        <taxon>Chloroflexota</taxon>
        <taxon>Anaerolineae</taxon>
        <taxon>Anaerolineales</taxon>
        <taxon>Anaerolineaceae</taxon>
        <taxon>Levilinea</taxon>
    </lineage>
</organism>
<dbReference type="InterPro" id="IPR036259">
    <property type="entry name" value="MFS_trans_sf"/>
</dbReference>
<evidence type="ECO:0000256" key="4">
    <source>
        <dbReference type="ARBA" id="ARBA00023136"/>
    </source>
</evidence>
<evidence type="ECO:0000313" key="8">
    <source>
        <dbReference type="Proteomes" id="UP000050501"/>
    </source>
</evidence>
<dbReference type="SUPFAM" id="SSF103473">
    <property type="entry name" value="MFS general substrate transporter"/>
    <property type="match status" value="1"/>
</dbReference>
<sequence length="430" mass="46761">MKYSMSKTFLLGFGFFGVSVIWSVYNAFVPVFLADRYLMAAGFIGVFMTLDNIASMFIQPVIGAWSDRLRTRIGRRMPFILVGAPLAAVAFILLPLSTSMWLFFLAAVLLLLSMAVWRTPVVALMPDITPSPYRSQANGIINLMGGLGAIIAFLGGASLYDMNPAYPFYLGAGLVLVGAVLVFLFIREPKIESGAEQPEAKKGDGGSKSALRDILKNLAIVFTSKEKSALMILLAIFFWFIAYNGIEAFFTLYGQNHLNMTASDAARLLGQLSLPFVLFAIPSGYLGAAIGRKRTIMAGVALMTIGVAAMYLLPVETLVISLTKLPVLGNVPVVGAIMMGLGVAWSLININSLPMVVDMTDDDHIGTYTGLYYFFSTLAAILGPITYGVMVQLFGNRYDLVMLISPIFFFAAFVFMSFVRRGEAKKQTAS</sequence>
<dbReference type="Proteomes" id="UP000050501">
    <property type="component" value="Unassembled WGS sequence"/>
</dbReference>
<dbReference type="PATRIC" id="fig|229921.5.peg.1402"/>
<feature type="transmembrane region" description="Helical" evidence="5">
    <location>
        <begin position="166"/>
        <end position="186"/>
    </location>
</feature>
<keyword evidence="2 5" id="KW-0812">Transmembrane</keyword>
<accession>A0A0P6XKB6</accession>
<dbReference type="InterPro" id="IPR011701">
    <property type="entry name" value="MFS"/>
</dbReference>
<evidence type="ECO:0000256" key="5">
    <source>
        <dbReference type="SAM" id="Phobius"/>
    </source>
</evidence>
<feature type="transmembrane region" description="Helical" evidence="5">
    <location>
        <begin position="9"/>
        <end position="28"/>
    </location>
</feature>
<dbReference type="GO" id="GO:0022857">
    <property type="term" value="F:transmembrane transporter activity"/>
    <property type="evidence" value="ECO:0007669"/>
    <property type="project" value="InterPro"/>
</dbReference>
<reference evidence="7 8" key="1">
    <citation type="submission" date="2015-07" db="EMBL/GenBank/DDBJ databases">
        <title>Genome sequence of Levilinea saccharolytica DSM 16555.</title>
        <authorList>
            <person name="Hemp J."/>
            <person name="Ward L.M."/>
            <person name="Pace L.A."/>
            <person name="Fischer W.W."/>
        </authorList>
    </citation>
    <scope>NUCLEOTIDE SEQUENCE [LARGE SCALE GENOMIC DNA]</scope>
    <source>
        <strain evidence="7 8">KIBI-1</strain>
    </source>
</reference>
<feature type="transmembrane region" description="Helical" evidence="5">
    <location>
        <begin position="140"/>
        <end position="160"/>
    </location>
</feature>
<dbReference type="AlphaFoldDB" id="A0A0P6XKB6"/>
<keyword evidence="4 5" id="KW-0472">Membrane</keyword>
<feature type="transmembrane region" description="Helical" evidence="5">
    <location>
        <begin position="40"/>
        <end position="65"/>
    </location>
</feature>